<evidence type="ECO:0000256" key="1">
    <source>
        <dbReference type="SAM" id="MobiDB-lite"/>
    </source>
</evidence>
<keyword evidence="3" id="KW-1185">Reference proteome</keyword>
<dbReference type="Ensembl" id="ENSCINT00000035689.1">
    <property type="protein sequence ID" value="ENSCINP00000030708.1"/>
    <property type="gene ID" value="ENSCING00000021540.1"/>
</dbReference>
<dbReference type="Proteomes" id="UP000008144">
    <property type="component" value="Unassembled WGS sequence"/>
</dbReference>
<feature type="compositionally biased region" description="Basic and acidic residues" evidence="1">
    <location>
        <begin position="11"/>
        <end position="20"/>
    </location>
</feature>
<gene>
    <name evidence="2" type="primary">LOC100178219</name>
</gene>
<reference evidence="2" key="2">
    <citation type="submission" date="2025-08" db="UniProtKB">
        <authorList>
            <consortium name="Ensembl"/>
        </authorList>
    </citation>
    <scope>IDENTIFICATION</scope>
</reference>
<dbReference type="AlphaFoldDB" id="H2XM26"/>
<name>H2XM26_CIOIN</name>
<feature type="region of interest" description="Disordered" evidence="1">
    <location>
        <begin position="1"/>
        <end position="20"/>
    </location>
</feature>
<reference evidence="3" key="1">
    <citation type="journal article" date="2002" name="Science">
        <title>The draft genome of Ciona intestinalis: insights into chordate and vertebrate origins.</title>
        <authorList>
            <person name="Dehal P."/>
            <person name="Satou Y."/>
            <person name="Campbell R.K."/>
            <person name="Chapman J."/>
            <person name="Degnan B."/>
            <person name="De Tomaso A."/>
            <person name="Davidson B."/>
            <person name="Di Gregorio A."/>
            <person name="Gelpke M."/>
            <person name="Goodstein D.M."/>
            <person name="Harafuji N."/>
            <person name="Hastings K.E."/>
            <person name="Ho I."/>
            <person name="Hotta K."/>
            <person name="Huang W."/>
            <person name="Kawashima T."/>
            <person name="Lemaire P."/>
            <person name="Martinez D."/>
            <person name="Meinertzhagen I.A."/>
            <person name="Necula S."/>
            <person name="Nonaka M."/>
            <person name="Putnam N."/>
            <person name="Rash S."/>
            <person name="Saiga H."/>
            <person name="Satake M."/>
            <person name="Terry A."/>
            <person name="Yamada L."/>
            <person name="Wang H.G."/>
            <person name="Awazu S."/>
            <person name="Azumi K."/>
            <person name="Boore J."/>
            <person name="Branno M."/>
            <person name="Chin-Bow S."/>
            <person name="DeSantis R."/>
            <person name="Doyle S."/>
            <person name="Francino P."/>
            <person name="Keys D.N."/>
            <person name="Haga S."/>
            <person name="Hayashi H."/>
            <person name="Hino K."/>
            <person name="Imai K.S."/>
            <person name="Inaba K."/>
            <person name="Kano S."/>
            <person name="Kobayashi K."/>
            <person name="Kobayashi M."/>
            <person name="Lee B.I."/>
            <person name="Makabe K.W."/>
            <person name="Manohar C."/>
            <person name="Matassi G."/>
            <person name="Medina M."/>
            <person name="Mochizuki Y."/>
            <person name="Mount S."/>
            <person name="Morishita T."/>
            <person name="Miura S."/>
            <person name="Nakayama A."/>
            <person name="Nishizaka S."/>
            <person name="Nomoto H."/>
            <person name="Ohta F."/>
            <person name="Oishi K."/>
            <person name="Rigoutsos I."/>
            <person name="Sano M."/>
            <person name="Sasaki A."/>
            <person name="Sasakura Y."/>
            <person name="Shoguchi E."/>
            <person name="Shin-i T."/>
            <person name="Spagnuolo A."/>
            <person name="Stainier D."/>
            <person name="Suzuki M.M."/>
            <person name="Tassy O."/>
            <person name="Takatori N."/>
            <person name="Tokuoka M."/>
            <person name="Yagi K."/>
            <person name="Yoshizaki F."/>
            <person name="Wada S."/>
            <person name="Zhang C."/>
            <person name="Hyatt P.D."/>
            <person name="Larimer F."/>
            <person name="Detter C."/>
            <person name="Doggett N."/>
            <person name="Glavina T."/>
            <person name="Hawkins T."/>
            <person name="Richardson P."/>
            <person name="Lucas S."/>
            <person name="Kohara Y."/>
            <person name="Levine M."/>
            <person name="Satoh N."/>
            <person name="Rokhsar D.S."/>
        </authorList>
    </citation>
    <scope>NUCLEOTIDE SEQUENCE [LARGE SCALE GENOMIC DNA]</scope>
</reference>
<sequence length="58" mass="6387">MEVEQLLTDSEEQRRRLQEELSEKNGANYELEQALAAMRLAQAGSKSASANGSLFTSV</sequence>
<dbReference type="InParanoid" id="H2XM26"/>
<organism evidence="2 3">
    <name type="scientific">Ciona intestinalis</name>
    <name type="common">Transparent sea squirt</name>
    <name type="synonym">Ascidia intestinalis</name>
    <dbReference type="NCBI Taxonomy" id="7719"/>
    <lineage>
        <taxon>Eukaryota</taxon>
        <taxon>Metazoa</taxon>
        <taxon>Chordata</taxon>
        <taxon>Tunicata</taxon>
        <taxon>Ascidiacea</taxon>
        <taxon>Phlebobranchia</taxon>
        <taxon>Cionidae</taxon>
        <taxon>Ciona</taxon>
    </lineage>
</organism>
<proteinExistence type="predicted"/>
<dbReference type="HOGENOM" id="CLU_2978431_0_0_1"/>
<evidence type="ECO:0000313" key="3">
    <source>
        <dbReference type="Proteomes" id="UP000008144"/>
    </source>
</evidence>
<reference evidence="2" key="3">
    <citation type="submission" date="2025-09" db="UniProtKB">
        <authorList>
            <consortium name="Ensembl"/>
        </authorList>
    </citation>
    <scope>IDENTIFICATION</scope>
</reference>
<accession>H2XM26</accession>
<protein>
    <submittedName>
        <fullName evidence="2">Uncharacterized LOC100178219</fullName>
    </submittedName>
</protein>
<evidence type="ECO:0000313" key="2">
    <source>
        <dbReference type="Ensembl" id="ENSCINP00000030708.1"/>
    </source>
</evidence>